<dbReference type="RefSeq" id="WP_093784658.1">
    <property type="nucleotide sequence ID" value="NZ_FNIE01000005.1"/>
</dbReference>
<dbReference type="AlphaFoldDB" id="A0A1H0DYB3"/>
<reference evidence="1 2" key="1">
    <citation type="submission" date="2016-10" db="EMBL/GenBank/DDBJ databases">
        <authorList>
            <person name="de Groot N.N."/>
        </authorList>
    </citation>
    <scope>NUCLEOTIDE SEQUENCE [LARGE SCALE GENOMIC DNA]</scope>
    <source>
        <strain evidence="1 2">CGMCC 4.2022</strain>
    </source>
</reference>
<gene>
    <name evidence="1" type="ORF">SAMN05216259_105402</name>
</gene>
<sequence length="151" mass="16810">MPVSDFQVGEPLTLACEPADARVATVWGRYIFIEWPWRQIDPESRVRWNGQVALPREADSGEWANTPWRVEPAADELAVGDSCRVGIPRTRVVVRAVRIYRPAKDVGWLPRPTVALSVVPFGDCDGDEEAGYLVHVDGAEPITAARAQDFR</sequence>
<dbReference type="Proteomes" id="UP000199341">
    <property type="component" value="Unassembled WGS sequence"/>
</dbReference>
<dbReference type="EMBL" id="FNIE01000005">
    <property type="protein sequence ID" value="SDN75150.1"/>
    <property type="molecule type" value="Genomic_DNA"/>
</dbReference>
<keyword evidence="2" id="KW-1185">Reference proteome</keyword>
<dbReference type="OrthoDB" id="4544554at2"/>
<proteinExistence type="predicted"/>
<protein>
    <submittedName>
        <fullName evidence="1">Uncharacterized protein</fullName>
    </submittedName>
</protein>
<accession>A0A1H0DYB3</accession>
<evidence type="ECO:0000313" key="2">
    <source>
        <dbReference type="Proteomes" id="UP000199341"/>
    </source>
</evidence>
<dbReference type="STRING" id="310781.SAMN05216259_105402"/>
<name>A0A1H0DYB3_9ACTN</name>
<organism evidence="1 2">
    <name type="scientific">Actinacidiphila guanduensis</name>
    <dbReference type="NCBI Taxonomy" id="310781"/>
    <lineage>
        <taxon>Bacteria</taxon>
        <taxon>Bacillati</taxon>
        <taxon>Actinomycetota</taxon>
        <taxon>Actinomycetes</taxon>
        <taxon>Kitasatosporales</taxon>
        <taxon>Streptomycetaceae</taxon>
        <taxon>Actinacidiphila</taxon>
    </lineage>
</organism>
<evidence type="ECO:0000313" key="1">
    <source>
        <dbReference type="EMBL" id="SDN75150.1"/>
    </source>
</evidence>